<proteinExistence type="predicted"/>
<evidence type="ECO:0000313" key="2">
    <source>
        <dbReference type="EMBL" id="MEJ5946515.1"/>
    </source>
</evidence>
<comment type="caution">
    <text evidence="2">The sequence shown here is derived from an EMBL/GenBank/DDBJ whole genome shotgun (WGS) entry which is preliminary data.</text>
</comment>
<dbReference type="Proteomes" id="UP001387100">
    <property type="component" value="Unassembled WGS sequence"/>
</dbReference>
<evidence type="ECO:0000313" key="3">
    <source>
        <dbReference type="Proteomes" id="UP001387100"/>
    </source>
</evidence>
<feature type="region of interest" description="Disordered" evidence="1">
    <location>
        <begin position="141"/>
        <end position="186"/>
    </location>
</feature>
<dbReference type="Gene3D" id="1.25.40.10">
    <property type="entry name" value="Tetratricopeptide repeat domain"/>
    <property type="match status" value="1"/>
</dbReference>
<sequence length="186" mass="19262">MSVAPQGAAPDEPGGEDALGTYEWLQRGMRLLEAGHAAAAATVLERVAADEPRSASVLEALGRAQYTAGRPGAAVTTFERLADVAPDSDYARFGYGQSLRRVGRLPQAAEQLALAVAMRPHRPEYVEALARVRELLAPRGLRSGGATATSGRSRPDDADADPGAGDAAGDRGIEMPGSQDLGGSRG</sequence>
<gene>
    <name evidence="2" type="ORF">WDZ17_14555</name>
</gene>
<dbReference type="SUPFAM" id="SSF48452">
    <property type="entry name" value="TPR-like"/>
    <property type="match status" value="1"/>
</dbReference>
<feature type="region of interest" description="Disordered" evidence="1">
    <location>
        <begin position="1"/>
        <end position="20"/>
    </location>
</feature>
<keyword evidence="3" id="KW-1185">Reference proteome</keyword>
<organism evidence="2 3">
    <name type="scientific">Pseudokineococcus basanitobsidens</name>
    <dbReference type="NCBI Taxonomy" id="1926649"/>
    <lineage>
        <taxon>Bacteria</taxon>
        <taxon>Bacillati</taxon>
        <taxon>Actinomycetota</taxon>
        <taxon>Actinomycetes</taxon>
        <taxon>Kineosporiales</taxon>
        <taxon>Kineosporiaceae</taxon>
        <taxon>Pseudokineococcus</taxon>
    </lineage>
</organism>
<dbReference type="EMBL" id="JBBIAA010000024">
    <property type="protein sequence ID" value="MEJ5946515.1"/>
    <property type="molecule type" value="Genomic_DNA"/>
</dbReference>
<dbReference type="RefSeq" id="WP_339575898.1">
    <property type="nucleotide sequence ID" value="NZ_JBBIAA010000024.1"/>
</dbReference>
<accession>A0ABU8RN71</accession>
<protein>
    <submittedName>
        <fullName evidence="2">Tetratricopeptide repeat protein</fullName>
    </submittedName>
</protein>
<name>A0ABU8RN71_9ACTN</name>
<dbReference type="InterPro" id="IPR011990">
    <property type="entry name" value="TPR-like_helical_dom_sf"/>
</dbReference>
<reference evidence="2 3" key="1">
    <citation type="journal article" date="2017" name="Int. J. Syst. Evol. Microbiol.">
        <title>Pseudokineococcus basanitobsidens sp. nov., isolated from volcanic rock.</title>
        <authorList>
            <person name="Lee D.W."/>
            <person name="Park M.Y."/>
            <person name="Kim J.J."/>
            <person name="Kim B.S."/>
        </authorList>
    </citation>
    <scope>NUCLEOTIDE SEQUENCE [LARGE SCALE GENOMIC DNA]</scope>
    <source>
        <strain evidence="2 3">DSM 103726</strain>
    </source>
</reference>
<evidence type="ECO:0000256" key="1">
    <source>
        <dbReference type="SAM" id="MobiDB-lite"/>
    </source>
</evidence>
<dbReference type="Pfam" id="PF13432">
    <property type="entry name" value="TPR_16"/>
    <property type="match status" value="1"/>
</dbReference>